<accession>M1Q8E8</accession>
<protein>
    <submittedName>
        <fullName evidence="1">Uncharacterized protein</fullName>
    </submittedName>
</protein>
<dbReference type="Proteomes" id="UP000011718">
    <property type="component" value="Chromosome"/>
</dbReference>
<evidence type="ECO:0000313" key="1">
    <source>
        <dbReference type="EMBL" id="AGF98635.1"/>
    </source>
</evidence>
<dbReference type="AlphaFoldDB" id="M1Q8E8"/>
<dbReference type="BioCyc" id="MMAZ1236903:G139K-3224-MONOMER"/>
<dbReference type="KEGG" id="mmaz:MmTuc01_3384"/>
<dbReference type="EMBL" id="CP004144">
    <property type="protein sequence ID" value="AGF98635.1"/>
    <property type="molecule type" value="Genomic_DNA"/>
</dbReference>
<gene>
    <name evidence="1" type="ORF">MmTuc01_3384</name>
</gene>
<name>M1Q8E8_METMZ</name>
<evidence type="ECO:0000313" key="2">
    <source>
        <dbReference type="Proteomes" id="UP000011718"/>
    </source>
</evidence>
<reference evidence="1 2" key="1">
    <citation type="journal article" date="2013" name="Genome Announc.">
        <title>Complete Genome of a Methanosarcina mazei Strain Isolated from Sediment Samples from an Amazonian Flooded Area.</title>
        <authorList>
            <person name="Assis das Gracas D."/>
            <person name="Thiago Juca Ramos R."/>
            <person name="Vieira Araujo A.C."/>
            <person name="Zahlouth R."/>
            <person name="Ribeiro Carneiro A."/>
            <person name="Souza Lopes T."/>
            <person name="Azevedo Barauna R."/>
            <person name="Azevedo V."/>
            <person name="Cruz Schneider M.P."/>
            <person name="Pellizari V.H."/>
            <person name="Silva A."/>
        </authorList>
    </citation>
    <scope>NUCLEOTIDE SEQUENCE [LARGE SCALE GENOMIC DNA]</scope>
    <source>
        <strain evidence="1 2">Tuc01</strain>
    </source>
</reference>
<proteinExistence type="predicted"/>
<dbReference type="HOGENOM" id="CLU_3039078_0_0_2"/>
<organism evidence="1 2">
    <name type="scientific">Methanosarcina mazei Tuc01</name>
    <dbReference type="NCBI Taxonomy" id="1236903"/>
    <lineage>
        <taxon>Archaea</taxon>
        <taxon>Methanobacteriati</taxon>
        <taxon>Methanobacteriota</taxon>
        <taxon>Stenosarchaea group</taxon>
        <taxon>Methanomicrobia</taxon>
        <taxon>Methanosarcinales</taxon>
        <taxon>Methanosarcinaceae</taxon>
        <taxon>Methanosarcina</taxon>
    </lineage>
</organism>
<sequence length="54" mass="6075">MPESSSSNPFSSLSEYPVTSILLASYLSYSAFMNFFSIEAHLPVSYDFFALYFA</sequence>